<dbReference type="EMBL" id="ACIS01000014">
    <property type="protein sequence ID" value="EEG06860.1"/>
    <property type="molecule type" value="Genomic_DNA"/>
</dbReference>
<organism evidence="1 2">
    <name type="scientific">Pseudogulbenkiania ferrooxidans 2002</name>
    <dbReference type="NCBI Taxonomy" id="279714"/>
    <lineage>
        <taxon>Bacteria</taxon>
        <taxon>Pseudomonadati</taxon>
        <taxon>Pseudomonadota</taxon>
        <taxon>Betaproteobacteria</taxon>
        <taxon>Neisseriales</taxon>
        <taxon>Chromobacteriaceae</taxon>
        <taxon>Pseudogulbenkiania</taxon>
    </lineage>
</organism>
<dbReference type="RefSeq" id="WP_008955781.1">
    <property type="nucleotide sequence ID" value="NZ_ACIS01000014.1"/>
</dbReference>
<evidence type="ECO:0000313" key="2">
    <source>
        <dbReference type="Proteomes" id="UP000003165"/>
    </source>
</evidence>
<evidence type="ECO:0000313" key="1">
    <source>
        <dbReference type="EMBL" id="EEG06860.1"/>
    </source>
</evidence>
<dbReference type="eggNOG" id="ENOG50335KR">
    <property type="taxonomic scope" value="Bacteria"/>
</dbReference>
<protein>
    <submittedName>
        <fullName evidence="1">Uncharacterized protein</fullName>
    </submittedName>
</protein>
<reference evidence="1 2" key="1">
    <citation type="submission" date="2009-02" db="EMBL/GenBank/DDBJ databases">
        <title>Sequencing of the draft genome and assembly of Lutiella nitroferrum 2002.</title>
        <authorList>
            <consortium name="US DOE Joint Genome Institute (JGI-PGF)"/>
            <person name="Lucas S."/>
            <person name="Copeland A."/>
            <person name="Lapidus A."/>
            <person name="Glavina del Rio T."/>
            <person name="Tice H."/>
            <person name="Bruce D."/>
            <person name="Goodwin L."/>
            <person name="Pitluck S."/>
            <person name="Larimer F."/>
            <person name="Land M.L."/>
            <person name="Hauser L."/>
            <person name="Coates J.D."/>
        </authorList>
    </citation>
    <scope>NUCLEOTIDE SEQUENCE [LARGE SCALE GENOMIC DNA]</scope>
    <source>
        <strain evidence="1 2">2002</strain>
    </source>
</reference>
<keyword evidence="2" id="KW-1185">Reference proteome</keyword>
<sequence>MNAAKKIRKYIESGENAEQVQVLKDLAAALELGQSFDLKALYEIDMRYFEAAIELLNDWRFDRRISSRSKLLERLLVETAPEAKVEVPAEAVVAETPAVVAAEPVAPVVVAEVKEVVELKSPKAPKAPRAAKSATTKK</sequence>
<dbReference type="AlphaFoldDB" id="B9Z8S7"/>
<gene>
    <name evidence="1" type="ORF">FuraDRAFT_3764</name>
</gene>
<proteinExistence type="predicted"/>
<accession>B9Z8S7</accession>
<name>B9Z8S7_9NEIS</name>
<dbReference type="Proteomes" id="UP000003165">
    <property type="component" value="Unassembled WGS sequence"/>
</dbReference>
<comment type="caution">
    <text evidence="1">The sequence shown here is derived from an EMBL/GenBank/DDBJ whole genome shotgun (WGS) entry which is preliminary data.</text>
</comment>